<keyword evidence="2" id="KW-1185">Reference proteome</keyword>
<feature type="transmembrane region" description="Helical" evidence="1">
    <location>
        <begin position="12"/>
        <end position="33"/>
    </location>
</feature>
<dbReference type="Pfam" id="PF07406">
    <property type="entry name" value="NICE-3"/>
    <property type="match status" value="1"/>
</dbReference>
<evidence type="ECO:0000313" key="2">
    <source>
        <dbReference type="Proteomes" id="UP000887540"/>
    </source>
</evidence>
<proteinExistence type="predicted"/>
<name>A0A914DL62_9BILA</name>
<dbReference type="InterPro" id="IPR010876">
    <property type="entry name" value="C1orf43"/>
</dbReference>
<reference evidence="3 4" key="1">
    <citation type="submission" date="2022-11" db="UniProtKB">
        <authorList>
            <consortium name="WormBaseParasite"/>
        </authorList>
    </citation>
    <scope>IDENTIFICATION</scope>
</reference>
<protein>
    <submittedName>
        <fullName evidence="3 4">Uncharacterized protein</fullName>
    </submittedName>
</protein>
<sequence length="185" mass="21484">MASTIKLSLGGYTIVFFITLLCLVVLVIGILIYRQIQRLRKNNARKEVNLTAANDVSESCRQNIQAKIQAVGLFKKIHYPKFTDCTMIAEHANTPYVHRMIAFDEVIRDVDRQLEVINPELARRPGQSTYAYLYDIKELALPELQTKFIERLSFLHDASRYRAQFAFGEEELAELRNLLREFVRM</sequence>
<evidence type="ECO:0000256" key="1">
    <source>
        <dbReference type="SAM" id="Phobius"/>
    </source>
</evidence>
<organism evidence="2 4">
    <name type="scientific">Acrobeloides nanus</name>
    <dbReference type="NCBI Taxonomy" id="290746"/>
    <lineage>
        <taxon>Eukaryota</taxon>
        <taxon>Metazoa</taxon>
        <taxon>Ecdysozoa</taxon>
        <taxon>Nematoda</taxon>
        <taxon>Chromadorea</taxon>
        <taxon>Rhabditida</taxon>
        <taxon>Tylenchina</taxon>
        <taxon>Cephalobomorpha</taxon>
        <taxon>Cephaloboidea</taxon>
        <taxon>Cephalobidae</taxon>
        <taxon>Acrobeloides</taxon>
    </lineage>
</organism>
<keyword evidence="1" id="KW-0812">Transmembrane</keyword>
<dbReference type="WBParaSite" id="ACRNAN_scaffold2797.g11432.t1">
    <property type="protein sequence ID" value="ACRNAN_scaffold2797.g11432.t1"/>
    <property type="gene ID" value="ACRNAN_scaffold2797.g11432"/>
</dbReference>
<dbReference type="WBParaSite" id="ACRNAN_scaffold14518.g19668.t1">
    <property type="protein sequence ID" value="ACRNAN_scaffold14518.g19668.t1"/>
    <property type="gene ID" value="ACRNAN_scaffold14518.g19668"/>
</dbReference>
<accession>A0A914DL62</accession>
<dbReference type="AlphaFoldDB" id="A0A914DL62"/>
<keyword evidence="1" id="KW-1133">Transmembrane helix</keyword>
<evidence type="ECO:0000313" key="4">
    <source>
        <dbReference type="WBParaSite" id="ACRNAN_scaffold2797.g11432.t1"/>
    </source>
</evidence>
<keyword evidence="1" id="KW-0472">Membrane</keyword>
<dbReference type="Proteomes" id="UP000887540">
    <property type="component" value="Unplaced"/>
</dbReference>
<evidence type="ECO:0000313" key="3">
    <source>
        <dbReference type="WBParaSite" id="ACRNAN_scaffold14518.g19668.t1"/>
    </source>
</evidence>